<dbReference type="InterPro" id="IPR032710">
    <property type="entry name" value="NTF2-like_dom_sf"/>
</dbReference>
<dbReference type="Pfam" id="PF13577">
    <property type="entry name" value="SnoaL_4"/>
    <property type="match status" value="1"/>
</dbReference>
<accession>A0ABS5YWL0</accession>
<organism evidence="2 3">
    <name type="scientific">Paractinoplanes bogorensis</name>
    <dbReference type="NCBI Taxonomy" id="1610840"/>
    <lineage>
        <taxon>Bacteria</taxon>
        <taxon>Bacillati</taxon>
        <taxon>Actinomycetota</taxon>
        <taxon>Actinomycetes</taxon>
        <taxon>Micromonosporales</taxon>
        <taxon>Micromonosporaceae</taxon>
        <taxon>Paractinoplanes</taxon>
    </lineage>
</organism>
<reference evidence="2 3" key="1">
    <citation type="submission" date="2021-06" db="EMBL/GenBank/DDBJ databases">
        <title>Actinoplanes lichenicola sp. nov., and Actinoplanes ovalisporus sp. nov., isolated from lichen in Thailand.</title>
        <authorList>
            <person name="Saeng-In P."/>
            <person name="Kanchanasin P."/>
            <person name="Yuki M."/>
            <person name="Kudo T."/>
            <person name="Ohkuma M."/>
            <person name="Phongsopitanun W."/>
            <person name="Tanasupawat S."/>
        </authorList>
    </citation>
    <scope>NUCLEOTIDE SEQUENCE [LARGE SCALE GENOMIC DNA]</scope>
    <source>
        <strain evidence="2 3">NBRC 110975</strain>
    </source>
</reference>
<name>A0ABS5YWL0_9ACTN</name>
<proteinExistence type="predicted"/>
<dbReference type="Gene3D" id="3.10.450.50">
    <property type="match status" value="1"/>
</dbReference>
<dbReference type="RefSeq" id="WP_215792092.1">
    <property type="nucleotide sequence ID" value="NZ_JAHKKG010000010.1"/>
</dbReference>
<protein>
    <submittedName>
        <fullName evidence="2">Nuclear transport factor 2 family protein</fullName>
    </submittedName>
</protein>
<dbReference type="EMBL" id="JAHKKG010000010">
    <property type="protein sequence ID" value="MBU2667824.1"/>
    <property type="molecule type" value="Genomic_DNA"/>
</dbReference>
<dbReference type="Proteomes" id="UP001519654">
    <property type="component" value="Unassembled WGS sequence"/>
</dbReference>
<comment type="caution">
    <text evidence="2">The sequence shown here is derived from an EMBL/GenBank/DDBJ whole genome shotgun (WGS) entry which is preliminary data.</text>
</comment>
<dbReference type="SUPFAM" id="SSF54427">
    <property type="entry name" value="NTF2-like"/>
    <property type="match status" value="1"/>
</dbReference>
<evidence type="ECO:0000313" key="2">
    <source>
        <dbReference type="EMBL" id="MBU2667824.1"/>
    </source>
</evidence>
<keyword evidence="3" id="KW-1185">Reference proteome</keyword>
<evidence type="ECO:0000259" key="1">
    <source>
        <dbReference type="Pfam" id="PF13577"/>
    </source>
</evidence>
<gene>
    <name evidence="2" type="ORF">KOI35_30365</name>
</gene>
<feature type="domain" description="SnoaL-like" evidence="1">
    <location>
        <begin position="4"/>
        <end position="120"/>
    </location>
</feature>
<dbReference type="InterPro" id="IPR037401">
    <property type="entry name" value="SnoaL-like"/>
</dbReference>
<evidence type="ECO:0000313" key="3">
    <source>
        <dbReference type="Proteomes" id="UP001519654"/>
    </source>
</evidence>
<sequence length="130" mass="14597">MNNDDRWEIGETLARAGHVIDGGHLDRLDEIFTPEVVYDLRDAGLGAFEGIEAIRTAVIRLGARNPLAHHLTNVMLEEDTDGQVTARSKGLVIMADGRLESVNHVDTLRRHDGRWRIGRRIITTQRAPVR</sequence>